<feature type="region of interest" description="Disordered" evidence="1">
    <location>
        <begin position="560"/>
        <end position="592"/>
    </location>
</feature>
<feature type="region of interest" description="Disordered" evidence="1">
    <location>
        <begin position="648"/>
        <end position="682"/>
    </location>
</feature>
<protein>
    <recommendedName>
        <fullName evidence="6">CCDC81 HU domain-containing protein</fullName>
    </recommendedName>
</protein>
<dbReference type="SMR" id="A0A8V0XCN9"/>
<evidence type="ECO:0008006" key="6">
    <source>
        <dbReference type="Google" id="ProtNLM"/>
    </source>
</evidence>
<reference evidence="4" key="3">
    <citation type="submission" date="2025-09" db="UniProtKB">
        <authorList>
            <consortium name="Ensembl"/>
        </authorList>
    </citation>
    <scope>IDENTIFICATION</scope>
    <source>
        <strain evidence="4">broiler</strain>
    </source>
</reference>
<dbReference type="Pfam" id="PF18289">
    <property type="entry name" value="HU-CCDC81_euk_2"/>
    <property type="match status" value="1"/>
</dbReference>
<dbReference type="InterPro" id="IPR026295">
    <property type="entry name" value="CCD81"/>
</dbReference>
<accession>A0A8V0XCN9</accession>
<name>A0A8V0XCN9_CHICK</name>
<feature type="compositionally biased region" description="Gly residues" evidence="1">
    <location>
        <begin position="653"/>
        <end position="671"/>
    </location>
</feature>
<dbReference type="Pfam" id="PF14908">
    <property type="entry name" value="HU-CCDC81_euk_1"/>
    <property type="match status" value="1"/>
</dbReference>
<evidence type="ECO:0000313" key="5">
    <source>
        <dbReference type="Proteomes" id="UP000000539"/>
    </source>
</evidence>
<reference evidence="4" key="2">
    <citation type="submission" date="2025-08" db="UniProtKB">
        <authorList>
            <consortium name="Ensembl"/>
        </authorList>
    </citation>
    <scope>IDENTIFICATION</scope>
    <source>
        <strain evidence="4">broiler</strain>
    </source>
</reference>
<sequence>MAAGTAPRLKRLLTKAGRPCALREPEMDCEGPNRASPGRQAAARPGEAQSWQASAPSAEGSCGGASARRGHIRHGRIRLVSVRGRESSQAGAPGQAEDVTARLTSPGCWKLGAVTVRFRDDDGPSPRSRGELCCSVCYPAQPVAGGLGRQSCQRGLWSSTTESTILLFLLEPWPGCGEKSKRRKRAPGVGVPPDCHVDRFIQWHQGWTCLQRLWTPRPRDGCIAVQLPSGRESFSRCSLPTGLPQIVAIWDAVSDYILEQMKLDKGVLVPGLGLFAAVREQFHSKEVAVSVRRPVFQLDIGVLWLQDLQSPTDIIPDDVKIERLNYRQLSRATGISLHVVQRCVRETVLLYCHLLRNKAHVSFAFKNIGVMTYEDDFLCMRFLSSCITTLESNASLTALLHTRIWPARSADFGSETTAHGIQVLPRFQLAVKKSRAEAAAERNAAVARKMSRGGTAGRLLQKRKTLPPSMLLQYQAGSRQQDVAKKPSASVLPPCAGSSHGRKQAGQKEPSTPAQTSTALPATEDSKRVLQELREVSALWNEADRTWPVYQQQRFASASVWAPRPPAQPRGQQVRRRWRKDVDPPPGSKMGTATKLALHADLLSPRAAQVLQRLEPRLHQQEAFADTAERNRQKLELKRQLPCARCSYRSRGEGAGNSGDGAGAVGKGAGKLSGFPPVNGKS</sequence>
<reference evidence="4" key="1">
    <citation type="submission" date="2020-11" db="EMBL/GenBank/DDBJ databases">
        <title>Gallus gallus (Chicken) genome, bGalGal1, GRCg7b, maternal haplotype autosomes + Z &amp; W.</title>
        <authorList>
            <person name="Warren W."/>
            <person name="Formenti G."/>
            <person name="Fedrigo O."/>
            <person name="Haase B."/>
            <person name="Mountcastle J."/>
            <person name="Balacco J."/>
            <person name="Tracey A."/>
            <person name="Schneider V."/>
            <person name="Okimoto R."/>
            <person name="Cheng H."/>
            <person name="Hawken R."/>
            <person name="Howe K."/>
            <person name="Jarvis E.D."/>
        </authorList>
    </citation>
    <scope>NUCLEOTIDE SEQUENCE [LARGE SCALE GENOMIC DNA]</scope>
    <source>
        <strain evidence="4">Broiler</strain>
    </source>
</reference>
<feature type="domain" description="CCDC81 HU" evidence="3">
    <location>
        <begin position="321"/>
        <end position="392"/>
    </location>
</feature>
<dbReference type="GeneID" id="107049387"/>
<gene>
    <name evidence="4" type="primary">LOC107049387</name>
</gene>
<feature type="region of interest" description="Disordered" evidence="1">
    <location>
        <begin position="1"/>
        <end position="74"/>
    </location>
</feature>
<dbReference type="PANTHER" id="PTHR14362:SF2">
    <property type="entry name" value="COILED-COIL DOMAIN-CONTAINING PROTEIN 81"/>
    <property type="match status" value="1"/>
</dbReference>
<dbReference type="Proteomes" id="UP000000539">
    <property type="component" value="Chromosome 31"/>
</dbReference>
<dbReference type="InterPro" id="IPR040673">
    <property type="entry name" value="CCDC81_HU_dom_2"/>
</dbReference>
<evidence type="ECO:0000259" key="3">
    <source>
        <dbReference type="Pfam" id="PF18289"/>
    </source>
</evidence>
<organism evidence="4 5">
    <name type="scientific">Gallus gallus</name>
    <name type="common">Chicken</name>
    <dbReference type="NCBI Taxonomy" id="9031"/>
    <lineage>
        <taxon>Eukaryota</taxon>
        <taxon>Metazoa</taxon>
        <taxon>Chordata</taxon>
        <taxon>Craniata</taxon>
        <taxon>Vertebrata</taxon>
        <taxon>Euteleostomi</taxon>
        <taxon>Archelosauria</taxon>
        <taxon>Archosauria</taxon>
        <taxon>Dinosauria</taxon>
        <taxon>Saurischia</taxon>
        <taxon>Theropoda</taxon>
        <taxon>Coelurosauria</taxon>
        <taxon>Aves</taxon>
        <taxon>Neognathae</taxon>
        <taxon>Galloanserae</taxon>
        <taxon>Galliformes</taxon>
        <taxon>Phasianidae</taxon>
        <taxon>Phasianinae</taxon>
        <taxon>Gallus</taxon>
    </lineage>
</organism>
<feature type="compositionally biased region" description="Polar residues" evidence="1">
    <location>
        <begin position="509"/>
        <end position="520"/>
    </location>
</feature>
<dbReference type="RefSeq" id="XP_046790011.1">
    <property type="nucleotide sequence ID" value="XM_046934055.1"/>
</dbReference>
<dbReference type="GO" id="GO:0005815">
    <property type="term" value="C:microtubule organizing center"/>
    <property type="evidence" value="ECO:0000318"/>
    <property type="project" value="GO_Central"/>
</dbReference>
<dbReference type="Ensembl" id="ENSGALT00010010100.1">
    <property type="protein sequence ID" value="ENSGALP00010005899.1"/>
    <property type="gene ID" value="ENSGALG00010004332.1"/>
</dbReference>
<evidence type="ECO:0000313" key="4">
    <source>
        <dbReference type="Ensembl" id="ENSGALP00010005899.1"/>
    </source>
</evidence>
<dbReference type="GeneTree" id="ENSGT00390000011985"/>
<dbReference type="RefSeq" id="XP_040510086.1">
    <property type="nucleotide sequence ID" value="XM_040654152.2"/>
</dbReference>
<dbReference type="AlphaFoldDB" id="A0A8V0XCN9"/>
<evidence type="ECO:0000256" key="1">
    <source>
        <dbReference type="SAM" id="MobiDB-lite"/>
    </source>
</evidence>
<keyword evidence="5" id="KW-1185">Reference proteome</keyword>
<dbReference type="PANTHER" id="PTHR14362">
    <property type="entry name" value="COILED-COIL DOMAIN-CONTAINING PROTEIN 81"/>
    <property type="match status" value="1"/>
</dbReference>
<dbReference type="OrthoDB" id="125906at2759"/>
<feature type="region of interest" description="Disordered" evidence="1">
    <location>
        <begin position="476"/>
        <end position="525"/>
    </location>
</feature>
<evidence type="ECO:0000259" key="2">
    <source>
        <dbReference type="Pfam" id="PF14908"/>
    </source>
</evidence>
<proteinExistence type="predicted"/>
<dbReference type="InterPro" id="IPR028034">
    <property type="entry name" value="HU-CCDC81"/>
</dbReference>
<feature type="domain" description="CCDC81 HU" evidence="2">
    <location>
        <begin position="245"/>
        <end position="299"/>
    </location>
</feature>